<dbReference type="Gene3D" id="1.10.10.10">
    <property type="entry name" value="Winged helix-like DNA-binding domain superfamily/Winged helix DNA-binding domain"/>
    <property type="match status" value="1"/>
</dbReference>
<dbReference type="PROSITE" id="PS50995">
    <property type="entry name" value="HTH_MARR_2"/>
    <property type="match status" value="1"/>
</dbReference>
<dbReference type="GO" id="GO:0006950">
    <property type="term" value="P:response to stress"/>
    <property type="evidence" value="ECO:0007669"/>
    <property type="project" value="TreeGrafter"/>
</dbReference>
<proteinExistence type="predicted"/>
<dbReference type="AlphaFoldDB" id="A0A923LEP6"/>
<dbReference type="SMART" id="SM00347">
    <property type="entry name" value="HTH_MARR"/>
    <property type="match status" value="1"/>
</dbReference>
<evidence type="ECO:0000313" key="3">
    <source>
        <dbReference type="Proteomes" id="UP000649345"/>
    </source>
</evidence>
<dbReference type="InterPro" id="IPR036390">
    <property type="entry name" value="WH_DNA-bd_sf"/>
</dbReference>
<dbReference type="GO" id="GO:0003700">
    <property type="term" value="F:DNA-binding transcription factor activity"/>
    <property type="evidence" value="ECO:0007669"/>
    <property type="project" value="InterPro"/>
</dbReference>
<dbReference type="RefSeq" id="WP_186873863.1">
    <property type="nucleotide sequence ID" value="NZ_JACOOR010000009.1"/>
</dbReference>
<dbReference type="PANTHER" id="PTHR33164:SF43">
    <property type="entry name" value="HTH-TYPE TRANSCRIPTIONAL REPRESSOR YETL"/>
    <property type="match status" value="1"/>
</dbReference>
<dbReference type="Pfam" id="PF12802">
    <property type="entry name" value="MarR_2"/>
    <property type="match status" value="1"/>
</dbReference>
<dbReference type="InterPro" id="IPR039422">
    <property type="entry name" value="MarR/SlyA-like"/>
</dbReference>
<dbReference type="PANTHER" id="PTHR33164">
    <property type="entry name" value="TRANSCRIPTIONAL REGULATOR, MARR FAMILY"/>
    <property type="match status" value="1"/>
</dbReference>
<dbReference type="InterPro" id="IPR036388">
    <property type="entry name" value="WH-like_DNA-bd_sf"/>
</dbReference>
<feature type="domain" description="HTH marR-type" evidence="1">
    <location>
        <begin position="1"/>
        <end position="142"/>
    </location>
</feature>
<sequence length="146" mass="17188">MENDRENVLKSWMKLSLAINNERVVSGLPYNEFLICGILYRNQKSLSSRELTATDLCSVTKILKSQMNRTLNSLEKKGLIARTRSQRDKRQIYVTFRMEQAKVYEQEHERILKFVDELMNRIGWERSEEIVKLFDLIANMAEEVIG</sequence>
<reference evidence="2" key="1">
    <citation type="submission" date="2020-08" db="EMBL/GenBank/DDBJ databases">
        <title>Genome public.</title>
        <authorList>
            <person name="Liu C."/>
            <person name="Sun Q."/>
        </authorList>
    </citation>
    <scope>NUCLEOTIDE SEQUENCE</scope>
    <source>
        <strain evidence="2">NSJ-68</strain>
    </source>
</reference>
<accession>A0A923LEP6</accession>
<dbReference type="EMBL" id="JACOOR010000009">
    <property type="protein sequence ID" value="MBC5660916.1"/>
    <property type="molecule type" value="Genomic_DNA"/>
</dbReference>
<dbReference type="InterPro" id="IPR000835">
    <property type="entry name" value="HTH_MarR-typ"/>
</dbReference>
<gene>
    <name evidence="2" type="ORF">H8S44_14230</name>
</gene>
<evidence type="ECO:0000259" key="1">
    <source>
        <dbReference type="PROSITE" id="PS50995"/>
    </source>
</evidence>
<evidence type="ECO:0000313" key="2">
    <source>
        <dbReference type="EMBL" id="MBC5660916.1"/>
    </source>
</evidence>
<name>A0A923LEP6_9FIRM</name>
<dbReference type="SUPFAM" id="SSF46785">
    <property type="entry name" value="Winged helix' DNA-binding domain"/>
    <property type="match status" value="1"/>
</dbReference>
<organism evidence="2 3">
    <name type="scientific">Anaerosacchariphilus hominis</name>
    <dbReference type="NCBI Taxonomy" id="2763017"/>
    <lineage>
        <taxon>Bacteria</taxon>
        <taxon>Bacillati</taxon>
        <taxon>Bacillota</taxon>
        <taxon>Clostridia</taxon>
        <taxon>Lachnospirales</taxon>
        <taxon>Lachnospiraceae</taxon>
        <taxon>Anaerosacchariphilus</taxon>
    </lineage>
</organism>
<keyword evidence="3" id="KW-1185">Reference proteome</keyword>
<dbReference type="Proteomes" id="UP000649345">
    <property type="component" value="Unassembled WGS sequence"/>
</dbReference>
<comment type="caution">
    <text evidence="2">The sequence shown here is derived from an EMBL/GenBank/DDBJ whole genome shotgun (WGS) entry which is preliminary data.</text>
</comment>
<protein>
    <submittedName>
        <fullName evidence="2">MarR family transcriptional regulator</fullName>
    </submittedName>
</protein>